<dbReference type="OrthoDB" id="4828117at2759"/>
<feature type="region of interest" description="Disordered" evidence="1">
    <location>
        <begin position="111"/>
        <end position="133"/>
    </location>
</feature>
<dbReference type="Proteomes" id="UP000256690">
    <property type="component" value="Unassembled WGS sequence"/>
</dbReference>
<dbReference type="GeneID" id="38118632"/>
<accession>A0A3D8RA36</accession>
<dbReference type="EMBL" id="PVWQ01000010">
    <property type="protein sequence ID" value="RDW70751.1"/>
    <property type="molecule type" value="Genomic_DNA"/>
</dbReference>
<dbReference type="STRING" id="1810919.A0A3D8RA36"/>
<evidence type="ECO:0000313" key="3">
    <source>
        <dbReference type="Proteomes" id="UP000256690"/>
    </source>
</evidence>
<feature type="region of interest" description="Disordered" evidence="1">
    <location>
        <begin position="63"/>
        <end position="98"/>
    </location>
</feature>
<dbReference type="AlphaFoldDB" id="A0A3D8RA36"/>
<reference evidence="2 3" key="1">
    <citation type="journal article" date="2018" name="IMA Fungus">
        <title>IMA Genome-F 9: Draft genome sequence of Annulohypoxylon stygium, Aspergillus mulundensis, Berkeleyomyces basicola (syn. Thielaviopsis basicola), Ceratocystis smalleyi, two Cercospora beticola strains, Coleophoma cylindrospora, Fusarium fracticaudum, Phialophora cf. hyalina, and Morchella septimelata.</title>
        <authorList>
            <person name="Wingfield B.D."/>
            <person name="Bills G.F."/>
            <person name="Dong Y."/>
            <person name="Huang W."/>
            <person name="Nel W.J."/>
            <person name="Swalarsk-Parry B.S."/>
            <person name="Vaghefi N."/>
            <person name="Wilken P.M."/>
            <person name="An Z."/>
            <person name="de Beer Z.W."/>
            <person name="De Vos L."/>
            <person name="Chen L."/>
            <person name="Duong T.A."/>
            <person name="Gao Y."/>
            <person name="Hammerbacher A."/>
            <person name="Kikkert J.R."/>
            <person name="Li Y."/>
            <person name="Li H."/>
            <person name="Li K."/>
            <person name="Li Q."/>
            <person name="Liu X."/>
            <person name="Ma X."/>
            <person name="Naidoo K."/>
            <person name="Pethybridge S.J."/>
            <person name="Sun J."/>
            <person name="Steenkamp E.T."/>
            <person name="van der Nest M.A."/>
            <person name="van Wyk S."/>
            <person name="Wingfield M.J."/>
            <person name="Xiong C."/>
            <person name="Yue Q."/>
            <person name="Zhang X."/>
        </authorList>
    </citation>
    <scope>NUCLEOTIDE SEQUENCE [LARGE SCALE GENOMIC DNA]</scope>
    <source>
        <strain evidence="2 3">DSM 5745</strain>
    </source>
</reference>
<protein>
    <submittedName>
        <fullName evidence="2">Uncharacterized protein</fullName>
    </submittedName>
</protein>
<sequence length="239" mass="25673">MVNWKDPNSQHRLVAALIGASPNKPDYKAVAALFGQGATYDSIEGQCRKYRKMADELKAEAAKNGTVTSAPKTPRTGNRVLKPTATPSTGKSKKASKNLARNGALIKSVFVGNDDNDGEAGADSTGVAPKIEIEDTDIIPSIERDDDAQEQVEVVVPVKQEDIFASGNRDTAASSSFFRTRRSAAPVDSDSEDEYMESPNSSPTPQGIRGQTRTRPSRVSAAPRQSYVDRLEATDDETA</sequence>
<keyword evidence="3" id="KW-1185">Reference proteome</keyword>
<feature type="region of interest" description="Disordered" evidence="1">
    <location>
        <begin position="161"/>
        <end position="239"/>
    </location>
</feature>
<evidence type="ECO:0000256" key="1">
    <source>
        <dbReference type="SAM" id="MobiDB-lite"/>
    </source>
</evidence>
<organism evidence="2 3">
    <name type="scientific">Aspergillus mulundensis</name>
    <dbReference type="NCBI Taxonomy" id="1810919"/>
    <lineage>
        <taxon>Eukaryota</taxon>
        <taxon>Fungi</taxon>
        <taxon>Dikarya</taxon>
        <taxon>Ascomycota</taxon>
        <taxon>Pezizomycotina</taxon>
        <taxon>Eurotiomycetes</taxon>
        <taxon>Eurotiomycetidae</taxon>
        <taxon>Eurotiales</taxon>
        <taxon>Aspergillaceae</taxon>
        <taxon>Aspergillus</taxon>
        <taxon>Aspergillus subgen. Nidulantes</taxon>
    </lineage>
</organism>
<comment type="caution">
    <text evidence="2">The sequence shown here is derived from an EMBL/GenBank/DDBJ whole genome shotgun (WGS) entry which is preliminary data.</text>
</comment>
<proteinExistence type="predicted"/>
<gene>
    <name evidence="2" type="ORF">DSM5745_08262</name>
</gene>
<feature type="compositionally biased region" description="Polar residues" evidence="1">
    <location>
        <begin position="198"/>
        <end position="214"/>
    </location>
</feature>
<name>A0A3D8RA36_9EURO</name>
<evidence type="ECO:0000313" key="2">
    <source>
        <dbReference type="EMBL" id="RDW70751.1"/>
    </source>
</evidence>
<dbReference type="RefSeq" id="XP_026601282.1">
    <property type="nucleotide sequence ID" value="XM_026750278.1"/>
</dbReference>